<sequence>MCTPVGTNQNAIDLNVTLENARGELIVEERSSPVGNSNSENTVSDSNVKGLEFRPWMLVEKKTSRRGKCETKKEILVKHANLAKSFRFLALSKERDLGVDSAQETRAFARKELGDKVAGKSREGFSRDFSTVDKSGIESGQKQAVDPNFLPLDADSNQGNFNSISQNNNEAEVLKKIKAHYNLVFDETEGFIVHILNNTLDPESMESMVELLSSQTFNEMPNAKFDGAGAKTDNNTGHES</sequence>
<keyword evidence="2" id="KW-1185">Reference proteome</keyword>
<reference evidence="1 2" key="1">
    <citation type="journal article" date="2021" name="Plant Biotechnol. J.">
        <title>Multi-omics assisted identification of the key and species-specific regulatory components of drought-tolerant mechanisms in Gossypium stocksii.</title>
        <authorList>
            <person name="Yu D."/>
            <person name="Ke L."/>
            <person name="Zhang D."/>
            <person name="Wu Y."/>
            <person name="Sun Y."/>
            <person name="Mei J."/>
            <person name="Sun J."/>
            <person name="Sun Y."/>
        </authorList>
    </citation>
    <scope>NUCLEOTIDE SEQUENCE [LARGE SCALE GENOMIC DNA]</scope>
    <source>
        <strain evidence="2">cv. E1</strain>
        <tissue evidence="1">Leaf</tissue>
    </source>
</reference>
<evidence type="ECO:0000313" key="2">
    <source>
        <dbReference type="Proteomes" id="UP000828251"/>
    </source>
</evidence>
<name>A0A9D3USV9_9ROSI</name>
<evidence type="ECO:0000313" key="1">
    <source>
        <dbReference type="EMBL" id="KAH1056823.1"/>
    </source>
</evidence>
<comment type="caution">
    <text evidence="1">The sequence shown here is derived from an EMBL/GenBank/DDBJ whole genome shotgun (WGS) entry which is preliminary data.</text>
</comment>
<protein>
    <submittedName>
        <fullName evidence="1">Uncharacterized protein</fullName>
    </submittedName>
</protein>
<gene>
    <name evidence="1" type="ORF">J1N35_034888</name>
</gene>
<accession>A0A9D3USV9</accession>
<dbReference type="AlphaFoldDB" id="A0A9D3USV9"/>
<dbReference type="Proteomes" id="UP000828251">
    <property type="component" value="Unassembled WGS sequence"/>
</dbReference>
<proteinExistence type="predicted"/>
<organism evidence="1 2">
    <name type="scientific">Gossypium stocksii</name>
    <dbReference type="NCBI Taxonomy" id="47602"/>
    <lineage>
        <taxon>Eukaryota</taxon>
        <taxon>Viridiplantae</taxon>
        <taxon>Streptophyta</taxon>
        <taxon>Embryophyta</taxon>
        <taxon>Tracheophyta</taxon>
        <taxon>Spermatophyta</taxon>
        <taxon>Magnoliopsida</taxon>
        <taxon>eudicotyledons</taxon>
        <taxon>Gunneridae</taxon>
        <taxon>Pentapetalae</taxon>
        <taxon>rosids</taxon>
        <taxon>malvids</taxon>
        <taxon>Malvales</taxon>
        <taxon>Malvaceae</taxon>
        <taxon>Malvoideae</taxon>
        <taxon>Gossypium</taxon>
    </lineage>
</organism>
<dbReference type="EMBL" id="JAIQCV010000010">
    <property type="protein sequence ID" value="KAH1056823.1"/>
    <property type="molecule type" value="Genomic_DNA"/>
</dbReference>